<gene>
    <name evidence="1" type="ORF">RM863_11810</name>
</gene>
<dbReference type="RefSeq" id="WP_311634959.1">
    <property type="nucleotide sequence ID" value="NZ_JAVRFF010000011.1"/>
</dbReference>
<protein>
    <submittedName>
        <fullName evidence="1">Uncharacterized protein</fullName>
    </submittedName>
</protein>
<evidence type="ECO:0000313" key="1">
    <source>
        <dbReference type="EMBL" id="MDT0472810.1"/>
    </source>
</evidence>
<dbReference type="EMBL" id="JAVRFF010000011">
    <property type="protein sequence ID" value="MDT0472810.1"/>
    <property type="molecule type" value="Genomic_DNA"/>
</dbReference>
<evidence type="ECO:0000313" key="2">
    <source>
        <dbReference type="Proteomes" id="UP001180489"/>
    </source>
</evidence>
<comment type="caution">
    <text evidence="1">The sequence shown here is derived from an EMBL/GenBank/DDBJ whole genome shotgun (WGS) entry which is preliminary data.</text>
</comment>
<name>A0ABU2UI76_9ACTN</name>
<keyword evidence="2" id="KW-1185">Reference proteome</keyword>
<accession>A0ABU2UI76</accession>
<proteinExistence type="predicted"/>
<reference evidence="1" key="1">
    <citation type="submission" date="2024-05" db="EMBL/GenBank/DDBJ databases">
        <title>30 novel species of actinomycetes from the DSMZ collection.</title>
        <authorList>
            <person name="Nouioui I."/>
        </authorList>
    </citation>
    <scope>NUCLEOTIDE SEQUENCE</scope>
    <source>
        <strain evidence="1">DSM 41014</strain>
    </source>
</reference>
<dbReference type="Proteomes" id="UP001180489">
    <property type="component" value="Unassembled WGS sequence"/>
</dbReference>
<organism evidence="1 2">
    <name type="scientific">Streptomyces hintoniae</name>
    <dbReference type="NCBI Taxonomy" id="3075521"/>
    <lineage>
        <taxon>Bacteria</taxon>
        <taxon>Bacillati</taxon>
        <taxon>Actinomycetota</taxon>
        <taxon>Actinomycetes</taxon>
        <taxon>Kitasatosporales</taxon>
        <taxon>Streptomycetaceae</taxon>
        <taxon>Streptomyces</taxon>
    </lineage>
</organism>
<sequence length="76" mass="7985">MTFIAEGGQDLTVRPVADRETGRTLVEIAIQDLFEDPQAVRLSPGIVVLLTRAIAAAGFCAELVNVASGKPSTMGE</sequence>